<keyword evidence="2" id="KW-0732">Signal</keyword>
<evidence type="ECO:0000256" key="1">
    <source>
        <dbReference type="SAM" id="Phobius"/>
    </source>
</evidence>
<evidence type="ECO:0000313" key="4">
    <source>
        <dbReference type="Proteomes" id="UP001152320"/>
    </source>
</evidence>
<dbReference type="AlphaFoldDB" id="A0A9Q1BE70"/>
<proteinExistence type="predicted"/>
<evidence type="ECO:0000256" key="2">
    <source>
        <dbReference type="SAM" id="SignalP"/>
    </source>
</evidence>
<comment type="caution">
    <text evidence="3">The sequence shown here is derived from an EMBL/GenBank/DDBJ whole genome shotgun (WGS) entry which is preliminary data.</text>
</comment>
<feature type="transmembrane region" description="Helical" evidence="1">
    <location>
        <begin position="162"/>
        <end position="187"/>
    </location>
</feature>
<dbReference type="InterPro" id="IPR036179">
    <property type="entry name" value="Ig-like_dom_sf"/>
</dbReference>
<protein>
    <recommendedName>
        <fullName evidence="5">Ig-like domain-containing protein</fullName>
    </recommendedName>
</protein>
<keyword evidence="1" id="KW-0472">Membrane</keyword>
<reference evidence="3" key="1">
    <citation type="submission" date="2021-10" db="EMBL/GenBank/DDBJ databases">
        <title>Tropical sea cucumber genome reveals ecological adaptation and Cuvierian tubules defense mechanism.</title>
        <authorList>
            <person name="Chen T."/>
        </authorList>
    </citation>
    <scope>NUCLEOTIDE SEQUENCE</scope>
    <source>
        <strain evidence="3">Nanhai2018</strain>
        <tissue evidence="3">Muscle</tissue>
    </source>
</reference>
<feature type="chain" id="PRO_5040160788" description="Ig-like domain-containing protein" evidence="2">
    <location>
        <begin position="25"/>
        <end position="202"/>
    </location>
</feature>
<feature type="signal peptide" evidence="2">
    <location>
        <begin position="1"/>
        <end position="24"/>
    </location>
</feature>
<dbReference type="Gene3D" id="2.60.40.10">
    <property type="entry name" value="Immunoglobulins"/>
    <property type="match status" value="1"/>
</dbReference>
<organism evidence="3 4">
    <name type="scientific">Holothuria leucospilota</name>
    <name type="common">Black long sea cucumber</name>
    <name type="synonym">Mertensiothuria leucospilota</name>
    <dbReference type="NCBI Taxonomy" id="206669"/>
    <lineage>
        <taxon>Eukaryota</taxon>
        <taxon>Metazoa</taxon>
        <taxon>Echinodermata</taxon>
        <taxon>Eleutherozoa</taxon>
        <taxon>Echinozoa</taxon>
        <taxon>Holothuroidea</taxon>
        <taxon>Aspidochirotacea</taxon>
        <taxon>Aspidochirotida</taxon>
        <taxon>Holothuriidae</taxon>
        <taxon>Holothuria</taxon>
    </lineage>
</organism>
<dbReference type="EMBL" id="JAIZAY010000021">
    <property type="protein sequence ID" value="KAJ8021377.1"/>
    <property type="molecule type" value="Genomic_DNA"/>
</dbReference>
<keyword evidence="4" id="KW-1185">Reference proteome</keyword>
<keyword evidence="1" id="KW-1133">Transmembrane helix</keyword>
<evidence type="ECO:0000313" key="3">
    <source>
        <dbReference type="EMBL" id="KAJ8021377.1"/>
    </source>
</evidence>
<name>A0A9Q1BE70_HOLLE</name>
<evidence type="ECO:0008006" key="5">
    <source>
        <dbReference type="Google" id="ProtNLM"/>
    </source>
</evidence>
<dbReference type="Proteomes" id="UP001152320">
    <property type="component" value="Chromosome 21"/>
</dbReference>
<dbReference type="SUPFAM" id="SSF48726">
    <property type="entry name" value="Immunoglobulin"/>
    <property type="match status" value="1"/>
</dbReference>
<keyword evidence="1" id="KW-0812">Transmembrane</keyword>
<sequence>MDFELKWLVWLGSFFICSPIFVKGLSTEDLQNCPAVQYGTIGNSAIIQCDVRKSSAQFYWFDDSSNDNPIIRYENGTTSGRGYDSEEYNLTSDGSLVINEVNFIENRNYTIKALDESFELVEMETITFIVGTMTPSRNVSMTTRDDMTTVTSMPDGDGGLPIWVIIIIIVAALVVVCLIVAVIIKVVRKKDKESRQKMAGSA</sequence>
<dbReference type="OrthoDB" id="6353782at2759"/>
<gene>
    <name evidence="3" type="ORF">HOLleu_38555</name>
</gene>
<accession>A0A9Q1BE70</accession>
<dbReference type="InterPro" id="IPR013783">
    <property type="entry name" value="Ig-like_fold"/>
</dbReference>